<keyword evidence="2" id="KW-0472">Membrane</keyword>
<organism evidence="3 4">
    <name type="scientific">Actinoplanes digitatis</name>
    <dbReference type="NCBI Taxonomy" id="1868"/>
    <lineage>
        <taxon>Bacteria</taxon>
        <taxon>Bacillati</taxon>
        <taxon>Actinomycetota</taxon>
        <taxon>Actinomycetes</taxon>
        <taxon>Micromonosporales</taxon>
        <taxon>Micromonosporaceae</taxon>
        <taxon>Actinoplanes</taxon>
    </lineage>
</organism>
<feature type="transmembrane region" description="Helical" evidence="2">
    <location>
        <begin position="31"/>
        <end position="55"/>
    </location>
</feature>
<protein>
    <submittedName>
        <fullName evidence="3">Uncharacterized protein</fullName>
    </submittedName>
</protein>
<keyword evidence="4" id="KW-1185">Reference proteome</keyword>
<dbReference type="RefSeq" id="WP_239087511.1">
    <property type="nucleotide sequence ID" value="NZ_BOMK01000034.1"/>
</dbReference>
<keyword evidence="2" id="KW-1133">Transmembrane helix</keyword>
<evidence type="ECO:0000313" key="4">
    <source>
        <dbReference type="Proteomes" id="UP000578112"/>
    </source>
</evidence>
<feature type="compositionally biased region" description="Pro residues" evidence="1">
    <location>
        <begin position="1"/>
        <end position="18"/>
    </location>
</feature>
<dbReference type="AlphaFoldDB" id="A0A7W7MMA5"/>
<proteinExistence type="predicted"/>
<keyword evidence="2" id="KW-0812">Transmembrane</keyword>
<evidence type="ECO:0000313" key="3">
    <source>
        <dbReference type="EMBL" id="MBB4759472.1"/>
    </source>
</evidence>
<evidence type="ECO:0000256" key="2">
    <source>
        <dbReference type="SAM" id="Phobius"/>
    </source>
</evidence>
<feature type="region of interest" description="Disordered" evidence="1">
    <location>
        <begin position="1"/>
        <end position="24"/>
    </location>
</feature>
<sequence length="174" mass="19261">MQPPNSPPQPAPSQPGPARPQGKSRNRRLRLFLAMGAGILALLCLGGVGVFISFYDEATKIERSKPDAVADQFLRAYLVNRDDKEVSLFTCKAGPELSELNAFRTDIESREDRFTIAIRVDWTSLKITNEGGSTMVTTDVRRMIADGSERTTDTWQLAMVDEDGWRVCGATQLP</sequence>
<reference evidence="3 4" key="1">
    <citation type="submission" date="2020-08" db="EMBL/GenBank/DDBJ databases">
        <title>Sequencing the genomes of 1000 actinobacteria strains.</title>
        <authorList>
            <person name="Klenk H.-P."/>
        </authorList>
    </citation>
    <scope>NUCLEOTIDE SEQUENCE [LARGE SCALE GENOMIC DNA]</scope>
    <source>
        <strain evidence="3 4">DSM 43149</strain>
    </source>
</reference>
<dbReference type="Proteomes" id="UP000578112">
    <property type="component" value="Unassembled WGS sequence"/>
</dbReference>
<gene>
    <name evidence="3" type="ORF">BJ971_000028</name>
</gene>
<accession>A0A7W7MMA5</accession>
<comment type="caution">
    <text evidence="3">The sequence shown here is derived from an EMBL/GenBank/DDBJ whole genome shotgun (WGS) entry which is preliminary data.</text>
</comment>
<evidence type="ECO:0000256" key="1">
    <source>
        <dbReference type="SAM" id="MobiDB-lite"/>
    </source>
</evidence>
<dbReference type="EMBL" id="JACHNH010000001">
    <property type="protein sequence ID" value="MBB4759472.1"/>
    <property type="molecule type" value="Genomic_DNA"/>
</dbReference>
<name>A0A7W7MMA5_9ACTN</name>